<dbReference type="InterPro" id="IPR012748">
    <property type="entry name" value="Rieske-like_NirD"/>
</dbReference>
<dbReference type="NCBIfam" id="TIGR02378">
    <property type="entry name" value="nirD_assim_sml"/>
    <property type="match status" value="1"/>
</dbReference>
<dbReference type="SUPFAM" id="SSF50022">
    <property type="entry name" value="ISP domain"/>
    <property type="match status" value="1"/>
</dbReference>
<feature type="domain" description="Rieske-like [2Fe-2S]" evidence="4">
    <location>
        <begin position="2"/>
        <end position="134"/>
    </location>
</feature>
<dbReference type="PATRIC" id="fig|571913.6.peg.1242"/>
<proteinExistence type="predicted"/>
<dbReference type="InterPro" id="IPR036922">
    <property type="entry name" value="Rieske_2Fe-2S_sf"/>
</dbReference>
<organism evidence="5 6">
    <name type="scientific">Luteipulveratus mongoliensis</name>
    <dbReference type="NCBI Taxonomy" id="571913"/>
    <lineage>
        <taxon>Bacteria</taxon>
        <taxon>Bacillati</taxon>
        <taxon>Actinomycetota</taxon>
        <taxon>Actinomycetes</taxon>
        <taxon>Micrococcales</taxon>
        <taxon>Dermacoccaceae</taxon>
        <taxon>Luteipulveratus</taxon>
    </lineage>
</organism>
<dbReference type="OrthoDB" id="3213360at2"/>
<dbReference type="GO" id="GO:0008942">
    <property type="term" value="F:nitrite reductase [NAD(P)H] activity"/>
    <property type="evidence" value="ECO:0007669"/>
    <property type="project" value="InterPro"/>
</dbReference>
<dbReference type="Gene3D" id="2.102.10.10">
    <property type="entry name" value="Rieske [2Fe-2S] iron-sulphur domain"/>
    <property type="match status" value="1"/>
</dbReference>
<evidence type="ECO:0000256" key="3">
    <source>
        <dbReference type="SAM" id="MobiDB-lite"/>
    </source>
</evidence>
<dbReference type="PANTHER" id="PTHR40562">
    <property type="match status" value="1"/>
</dbReference>
<dbReference type="RefSeq" id="WP_052590451.1">
    <property type="nucleotide sequence ID" value="NZ_CP011112.1"/>
</dbReference>
<gene>
    <name evidence="5" type="ORF">VV02_06090</name>
</gene>
<sequence>MTWTAVCRLEELQPERGVAALVGEAQVALFRLLDGTVLGIDHTDPFSGANVMARGIVGTKVVEGEEVPVVTSPMYKQVFDLRTGVCLTDGATMPDRGSLRPRPEEEGRHMDSGNETVTLKTWLVRVNGEAVEVKDART</sequence>
<accession>A0A0K1JG15</accession>
<feature type="region of interest" description="Disordered" evidence="3">
    <location>
        <begin position="92"/>
        <end position="112"/>
    </location>
</feature>
<dbReference type="GO" id="GO:0042128">
    <property type="term" value="P:nitrate assimilation"/>
    <property type="evidence" value="ECO:0007669"/>
    <property type="project" value="UniProtKB-KW"/>
</dbReference>
<name>A0A0K1JG15_9MICO</name>
<dbReference type="STRING" id="571913.VV02_06090"/>
<evidence type="ECO:0000313" key="5">
    <source>
        <dbReference type="EMBL" id="AKU15528.1"/>
    </source>
</evidence>
<dbReference type="AlphaFoldDB" id="A0A0K1JG15"/>
<evidence type="ECO:0000256" key="1">
    <source>
        <dbReference type="ARBA" id="ARBA00023002"/>
    </source>
</evidence>
<protein>
    <recommendedName>
        <fullName evidence="4">Rieske-like [2Fe-2S] domain-containing protein</fullName>
    </recommendedName>
</protein>
<reference evidence="5 6" key="1">
    <citation type="submission" date="2015-03" db="EMBL/GenBank/DDBJ databases">
        <title>Luteipulveratus halotolerans sp. nov., a novel actinobacterium (Dermacoccaceae) from Sarawak, Malaysia.</title>
        <authorList>
            <person name="Juboi H."/>
            <person name="Basik A."/>
            <person name="Shamsul S.S."/>
            <person name="Arnold P."/>
            <person name="Schmitt E.K."/>
            <person name="Sanglier J.-J."/>
            <person name="Yeo T."/>
        </authorList>
    </citation>
    <scope>NUCLEOTIDE SEQUENCE [LARGE SCALE GENOMIC DNA]</scope>
    <source>
        <strain evidence="5 6">MN07-A0370</strain>
    </source>
</reference>
<evidence type="ECO:0000313" key="6">
    <source>
        <dbReference type="Proteomes" id="UP000066480"/>
    </source>
</evidence>
<evidence type="ECO:0000256" key="2">
    <source>
        <dbReference type="ARBA" id="ARBA00023063"/>
    </source>
</evidence>
<keyword evidence="2" id="KW-0534">Nitrate assimilation</keyword>
<evidence type="ECO:0000259" key="4">
    <source>
        <dbReference type="Pfam" id="PF13806"/>
    </source>
</evidence>
<keyword evidence="6" id="KW-1185">Reference proteome</keyword>
<dbReference type="KEGG" id="lmoi:VV02_06090"/>
<dbReference type="GO" id="GO:0051537">
    <property type="term" value="F:2 iron, 2 sulfur cluster binding"/>
    <property type="evidence" value="ECO:0007669"/>
    <property type="project" value="InterPro"/>
</dbReference>
<dbReference type="EMBL" id="CP011112">
    <property type="protein sequence ID" value="AKU15528.1"/>
    <property type="molecule type" value="Genomic_DNA"/>
</dbReference>
<dbReference type="Proteomes" id="UP000066480">
    <property type="component" value="Chromosome"/>
</dbReference>
<feature type="compositionally biased region" description="Basic and acidic residues" evidence="3">
    <location>
        <begin position="97"/>
        <end position="112"/>
    </location>
</feature>
<dbReference type="PROSITE" id="PS51300">
    <property type="entry name" value="NIRD"/>
    <property type="match status" value="1"/>
</dbReference>
<dbReference type="Pfam" id="PF13806">
    <property type="entry name" value="Rieske_2"/>
    <property type="match status" value="1"/>
</dbReference>
<dbReference type="InterPro" id="IPR017881">
    <property type="entry name" value="NirD"/>
</dbReference>
<dbReference type="PANTHER" id="PTHR40562:SF1">
    <property type="entry name" value="NITRITE REDUCTASE (NADH) SMALL SUBUNIT"/>
    <property type="match status" value="1"/>
</dbReference>
<keyword evidence="1" id="KW-0560">Oxidoreductase</keyword>